<name>A0ABV3S1S6_9LACO</name>
<dbReference type="Proteomes" id="UP001556617">
    <property type="component" value="Unassembled WGS sequence"/>
</dbReference>
<reference evidence="10 11" key="1">
    <citation type="submission" date="2024-07" db="EMBL/GenBank/DDBJ databases">
        <authorList>
            <person name="Yun M."/>
        </authorList>
    </citation>
    <scope>NUCLEOTIDE SEQUENCE [LARGE SCALE GENOMIC DNA]</scope>
    <source>
        <strain evidence="10 11">MS01</strain>
    </source>
</reference>
<proteinExistence type="inferred from homology"/>
<dbReference type="HAMAP" id="MF_00912">
    <property type="entry name" value="DivIB"/>
    <property type="match status" value="1"/>
</dbReference>
<accession>A0ABV3S1S6</accession>
<dbReference type="EMBL" id="JBFPER010000001">
    <property type="protein sequence ID" value="MEX0380407.1"/>
    <property type="molecule type" value="Genomic_DNA"/>
</dbReference>
<evidence type="ECO:0000256" key="2">
    <source>
        <dbReference type="ARBA" id="ARBA00022475"/>
    </source>
</evidence>
<comment type="similarity">
    <text evidence="8">Belongs to the FtsQ/DivIB family. DivIB subfamily.</text>
</comment>
<dbReference type="InterPro" id="IPR034746">
    <property type="entry name" value="POTRA"/>
</dbReference>
<comment type="function">
    <text evidence="8">Cell division protein that may be involved in stabilizing or promoting the assembly of the division complex.</text>
</comment>
<keyword evidence="3 8" id="KW-0132">Cell division</keyword>
<evidence type="ECO:0000313" key="11">
    <source>
        <dbReference type="Proteomes" id="UP001556617"/>
    </source>
</evidence>
<evidence type="ECO:0000256" key="5">
    <source>
        <dbReference type="ARBA" id="ARBA00022989"/>
    </source>
</evidence>
<dbReference type="InterPro" id="IPR050487">
    <property type="entry name" value="FtsQ_DivIB"/>
</dbReference>
<feature type="domain" description="POTRA" evidence="9">
    <location>
        <begin position="28"/>
        <end position="104"/>
    </location>
</feature>
<sequence>MKKKRPLQLWISLATFGVFIIGILLLLQPWRTIKTININTMMMPTDKIEKYANIKQQTPYWRIVGQTKFIAQHIVKQDDQIDSAQVTLQGSQVNIDIVEKVTAGYIEQKKGWYVINREGQLDKVQNPEGNAPVYSGFKSNQDVKQLAKEFVALELTLRQNISQIIYSPNKDNANRLIVIMNDGNTVYATLDTFGRKINYYPGIAAQMPVKGIIDLQFGAYSYVYGTSRTNTTNKKTDNNDKQK</sequence>
<dbReference type="PANTHER" id="PTHR37820:SF1">
    <property type="entry name" value="CELL DIVISION PROTEIN FTSQ"/>
    <property type="match status" value="1"/>
</dbReference>
<organism evidence="10 11">
    <name type="scientific">Leuconostoc aquikimchii</name>
    <dbReference type="NCBI Taxonomy" id="3236804"/>
    <lineage>
        <taxon>Bacteria</taxon>
        <taxon>Bacillati</taxon>
        <taxon>Bacillota</taxon>
        <taxon>Bacilli</taxon>
        <taxon>Lactobacillales</taxon>
        <taxon>Lactobacillaceae</taxon>
        <taxon>Leuconostoc</taxon>
    </lineage>
</organism>
<protein>
    <recommendedName>
        <fullName evidence="8">Cell division protein DivIB</fullName>
    </recommendedName>
</protein>
<dbReference type="GO" id="GO:0051301">
    <property type="term" value="P:cell division"/>
    <property type="evidence" value="ECO:0007669"/>
    <property type="project" value="UniProtKB-KW"/>
</dbReference>
<gene>
    <name evidence="8" type="primary">divIB</name>
    <name evidence="10" type="ORF">AB3K24_03460</name>
</gene>
<comment type="caution">
    <text evidence="10">The sequence shown here is derived from an EMBL/GenBank/DDBJ whole genome shotgun (WGS) entry which is preliminary data.</text>
</comment>
<comment type="subcellular location">
    <subcellularLocation>
        <location evidence="8">Cell membrane</location>
        <topology evidence="8">Single-pass type II membrane protein</topology>
    </subcellularLocation>
    <subcellularLocation>
        <location evidence="1">Membrane</location>
    </subcellularLocation>
    <text evidence="8">Localizes to the division septum.</text>
</comment>
<dbReference type="RefSeq" id="WP_367975560.1">
    <property type="nucleotide sequence ID" value="NZ_JBFPEQ010000001.1"/>
</dbReference>
<keyword evidence="11" id="KW-1185">Reference proteome</keyword>
<dbReference type="Gene3D" id="3.40.50.10960">
    <property type="match status" value="1"/>
</dbReference>
<evidence type="ECO:0000256" key="1">
    <source>
        <dbReference type="ARBA" id="ARBA00004370"/>
    </source>
</evidence>
<evidence type="ECO:0000259" key="9">
    <source>
        <dbReference type="PROSITE" id="PS51779"/>
    </source>
</evidence>
<keyword evidence="4 8" id="KW-0812">Transmembrane</keyword>
<dbReference type="PANTHER" id="PTHR37820">
    <property type="entry name" value="CELL DIVISION PROTEIN DIVIB"/>
    <property type="match status" value="1"/>
</dbReference>
<dbReference type="InterPro" id="IPR026580">
    <property type="entry name" value="DivIB"/>
</dbReference>
<dbReference type="InterPro" id="IPR005548">
    <property type="entry name" value="Cell_div_FtsQ/DivIB_C"/>
</dbReference>
<evidence type="ECO:0000256" key="6">
    <source>
        <dbReference type="ARBA" id="ARBA00023136"/>
    </source>
</evidence>
<evidence type="ECO:0000256" key="7">
    <source>
        <dbReference type="ARBA" id="ARBA00023306"/>
    </source>
</evidence>
<keyword evidence="2 8" id="KW-1003">Cell membrane</keyword>
<keyword evidence="7 8" id="KW-0131">Cell cycle</keyword>
<evidence type="ECO:0000256" key="8">
    <source>
        <dbReference type="HAMAP-Rule" id="MF_00912"/>
    </source>
</evidence>
<feature type="transmembrane region" description="Helical" evidence="8">
    <location>
        <begin position="7"/>
        <end position="27"/>
    </location>
</feature>
<evidence type="ECO:0000256" key="3">
    <source>
        <dbReference type="ARBA" id="ARBA00022618"/>
    </source>
</evidence>
<keyword evidence="6 8" id="KW-0472">Membrane</keyword>
<evidence type="ECO:0000313" key="10">
    <source>
        <dbReference type="EMBL" id="MEX0380407.1"/>
    </source>
</evidence>
<keyword evidence="5 8" id="KW-1133">Transmembrane helix</keyword>
<evidence type="ECO:0000256" key="4">
    <source>
        <dbReference type="ARBA" id="ARBA00022692"/>
    </source>
</evidence>
<dbReference type="PROSITE" id="PS51779">
    <property type="entry name" value="POTRA"/>
    <property type="match status" value="1"/>
</dbReference>
<dbReference type="Pfam" id="PF03799">
    <property type="entry name" value="FtsQ_DivIB_C"/>
    <property type="match status" value="1"/>
</dbReference>